<feature type="compositionally biased region" description="Basic and acidic residues" evidence="1">
    <location>
        <begin position="732"/>
        <end position="742"/>
    </location>
</feature>
<dbReference type="Gene3D" id="1.25.40.690">
    <property type="match status" value="1"/>
</dbReference>
<name>A0A8H7XZ11_PSICU</name>
<feature type="compositionally biased region" description="Low complexity" evidence="1">
    <location>
        <begin position="344"/>
        <end position="366"/>
    </location>
</feature>
<protein>
    <recommendedName>
        <fullName evidence="2">Nuclear pore complex protein NUP96 C-terminal domain-containing protein</fullName>
    </recommendedName>
</protein>
<dbReference type="EMBL" id="JAFIQS010000006">
    <property type="protein sequence ID" value="KAG5168238.1"/>
    <property type="molecule type" value="Genomic_DNA"/>
</dbReference>
<dbReference type="InterPro" id="IPR021967">
    <property type="entry name" value="Nup98_C"/>
</dbReference>
<comment type="caution">
    <text evidence="3">The sequence shown here is derived from an EMBL/GenBank/DDBJ whole genome shotgun (WGS) entry which is preliminary data.</text>
</comment>
<feature type="compositionally biased region" description="Basic and acidic residues" evidence="1">
    <location>
        <begin position="189"/>
        <end position="214"/>
    </location>
</feature>
<reference evidence="3" key="1">
    <citation type="submission" date="2021-02" db="EMBL/GenBank/DDBJ databases">
        <title>Psilocybe cubensis genome.</title>
        <authorList>
            <person name="Mckernan K.J."/>
            <person name="Crawford S."/>
            <person name="Trippe A."/>
            <person name="Kane L.T."/>
            <person name="Mclaughlin S."/>
        </authorList>
    </citation>
    <scope>NUCLEOTIDE SEQUENCE [LARGE SCALE GENOMIC DNA]</scope>
    <source>
        <strain evidence="3">MGC-MH-2018</strain>
    </source>
</reference>
<feature type="compositionally biased region" description="Polar residues" evidence="1">
    <location>
        <begin position="107"/>
        <end position="116"/>
    </location>
</feature>
<feature type="compositionally biased region" description="Polar residues" evidence="1">
    <location>
        <begin position="714"/>
        <end position="731"/>
    </location>
</feature>
<dbReference type="OrthoDB" id="3797628at2759"/>
<accession>A0A8H7XZ11</accession>
<proteinExistence type="predicted"/>
<organism evidence="3">
    <name type="scientific">Psilocybe cubensis</name>
    <name type="common">Psychedelic mushroom</name>
    <name type="synonym">Stropharia cubensis</name>
    <dbReference type="NCBI Taxonomy" id="181762"/>
    <lineage>
        <taxon>Eukaryota</taxon>
        <taxon>Fungi</taxon>
        <taxon>Dikarya</taxon>
        <taxon>Basidiomycota</taxon>
        <taxon>Agaricomycotina</taxon>
        <taxon>Agaricomycetes</taxon>
        <taxon>Agaricomycetidae</taxon>
        <taxon>Agaricales</taxon>
        <taxon>Agaricineae</taxon>
        <taxon>Strophariaceae</taxon>
        <taxon>Psilocybe</taxon>
    </lineage>
</organism>
<feature type="region of interest" description="Disordered" evidence="1">
    <location>
        <begin position="713"/>
        <end position="757"/>
    </location>
</feature>
<feature type="region of interest" description="Disordered" evidence="1">
    <location>
        <begin position="1"/>
        <end position="133"/>
    </location>
</feature>
<feature type="compositionally biased region" description="Polar residues" evidence="1">
    <location>
        <begin position="172"/>
        <end position="188"/>
    </location>
</feature>
<evidence type="ECO:0000256" key="1">
    <source>
        <dbReference type="SAM" id="MobiDB-lite"/>
    </source>
</evidence>
<feature type="compositionally biased region" description="Low complexity" evidence="1">
    <location>
        <begin position="53"/>
        <end position="65"/>
    </location>
</feature>
<feature type="region of interest" description="Disordered" evidence="1">
    <location>
        <begin position="333"/>
        <end position="368"/>
    </location>
</feature>
<feature type="region of interest" description="Disordered" evidence="1">
    <location>
        <begin position="167"/>
        <end position="214"/>
    </location>
</feature>
<evidence type="ECO:0000313" key="3">
    <source>
        <dbReference type="EMBL" id="KAG5168238.1"/>
    </source>
</evidence>
<sequence length="1023" mass="111629">MARFRAFSSDTSSSEDEPETRKVPIESPTKSTHKAPDGSDDDDNESEKENESGNEQASSSGGSSSEMHEDELDSSPIRKRGKSKAKDRNALVQDEDGEVRYAHEVNSRVSTHGTPSKSPPARPRQPKRGDPTIIPWAQHVGVDPQRMHVMQSALFRTPEDAVALRALKSKRNQPPQRTSAKALNLGSNDNDRALNRKHSRDEEGDGLRPDSRERLSFAQQVETPTFRPSRKYARVGFTSSIAYGNEGARFDAGLAMGSSFRVGWGPAGQLVHVGSICSPMSITHTSSNTSTITITKTLPTLISSRPDSSTLPSQPSVPALATKLLQHHLTHTTISPDESGAPCAIPTSSTLSASTSTRSRTHAPAASPDPLNFSSFASLFPTNDTTSPAPIFRLGSALFDPIDLQLGRSKKNSGIISPSAITPDLRNRVLVLRRKNALSKWLKDVVKPGVDADLRMQTNGSNASYTPADAAFTHLTGHQINEACTTAADGGYFKLATLLSQAGGDDLFKEDILSQIDIWKREKLVPGSTATSNGGVGLVSRGIWKIYNLLGGVIHQGETDGSQSEDVCTGLDWKRVFGLFLWYGTSVNASIADVVHAYENILLQISNGPSTIAKPIPKWAASLAKQGLPLPLGSARSSLFSGSSSSATDNLPEDPLYVLIKLFSNPALSLSKALNPLSFTPSGLDWGIGMCWHLYIILSRVMRVRDFSDRTDLARTQQKGQKGKSALSNGRSHVDSSDGSTRDDDDDDFQPEGHSPSADLLTSAYAFELESWGLVQEASFVLLHLEGSVGREKAIKDLLARSAPKLDDWMTRALVGSLKLPMTWVDEAKAMYEYDSGKFYSAYEFYISAECYNTAHDLALLELAPDAIIRKDWELLGRLFSPFNSAGRRDKIDGWFVKGQVLLDYVEIMTKLPKLLDEVASENEERATVPDAAQAADIDRLSKRAPKIIALLPDIFHRSRTVDPRHVATLEEMSKDLLKLIERAEPMLLSRIQEPTLNVLDSATKIDLVRGIGYARFLQSIEA</sequence>
<feature type="domain" description="Nuclear pore complex protein NUP96 C-terminal" evidence="2">
    <location>
        <begin position="470"/>
        <end position="832"/>
    </location>
</feature>
<feature type="compositionally biased region" description="Acidic residues" evidence="1">
    <location>
        <begin position="38"/>
        <end position="48"/>
    </location>
</feature>
<evidence type="ECO:0000259" key="2">
    <source>
        <dbReference type="Pfam" id="PF12110"/>
    </source>
</evidence>
<dbReference type="Pfam" id="PF12110">
    <property type="entry name" value="Nup96"/>
    <property type="match status" value="1"/>
</dbReference>
<dbReference type="AlphaFoldDB" id="A0A8H7XZ11"/>
<gene>
    <name evidence="3" type="ORF">JR316_006833</name>
</gene>